<dbReference type="GO" id="GO:0008199">
    <property type="term" value="F:ferric iron binding"/>
    <property type="evidence" value="ECO:0007669"/>
    <property type="project" value="InterPro"/>
</dbReference>
<dbReference type="PANTHER" id="PTHR33711">
    <property type="entry name" value="DIOXYGENASE, PUTATIVE (AFU_ORTHOLOGUE AFUA_2G02910)-RELATED"/>
    <property type="match status" value="1"/>
</dbReference>
<evidence type="ECO:0000259" key="7">
    <source>
        <dbReference type="Pfam" id="PF00775"/>
    </source>
</evidence>
<dbReference type="InterPro" id="IPR000627">
    <property type="entry name" value="Intradiol_dOase_C"/>
</dbReference>
<evidence type="ECO:0000313" key="10">
    <source>
        <dbReference type="Proteomes" id="UP000800097"/>
    </source>
</evidence>
<dbReference type="AlphaFoldDB" id="A0A6A6JUK6"/>
<dbReference type="GO" id="GO:0018576">
    <property type="term" value="F:catechol 1,2-dioxygenase activity"/>
    <property type="evidence" value="ECO:0007669"/>
    <property type="project" value="InterPro"/>
</dbReference>
<keyword evidence="5" id="KW-0560">Oxidoreductase</keyword>
<proteinExistence type="inferred from homology"/>
<evidence type="ECO:0000256" key="3">
    <source>
        <dbReference type="ARBA" id="ARBA00022723"/>
    </source>
</evidence>
<accession>A0A6A6JUK6</accession>
<dbReference type="OrthoDB" id="5238185at2759"/>
<keyword evidence="6" id="KW-0408">Iron</keyword>
<dbReference type="InterPro" id="IPR007535">
    <property type="entry name" value="Catechol_dOase_N"/>
</dbReference>
<reference evidence="9" key="1">
    <citation type="journal article" date="2020" name="Stud. Mycol.">
        <title>101 Dothideomycetes genomes: a test case for predicting lifestyles and emergence of pathogens.</title>
        <authorList>
            <person name="Haridas S."/>
            <person name="Albert R."/>
            <person name="Binder M."/>
            <person name="Bloem J."/>
            <person name="Labutti K."/>
            <person name="Salamov A."/>
            <person name="Andreopoulos B."/>
            <person name="Baker S."/>
            <person name="Barry K."/>
            <person name="Bills G."/>
            <person name="Bluhm B."/>
            <person name="Cannon C."/>
            <person name="Castanera R."/>
            <person name="Culley D."/>
            <person name="Daum C."/>
            <person name="Ezra D."/>
            <person name="Gonzalez J."/>
            <person name="Henrissat B."/>
            <person name="Kuo A."/>
            <person name="Liang C."/>
            <person name="Lipzen A."/>
            <person name="Lutzoni F."/>
            <person name="Magnuson J."/>
            <person name="Mondo S."/>
            <person name="Nolan M."/>
            <person name="Ohm R."/>
            <person name="Pangilinan J."/>
            <person name="Park H.-J."/>
            <person name="Ramirez L."/>
            <person name="Alfaro M."/>
            <person name="Sun H."/>
            <person name="Tritt A."/>
            <person name="Yoshinaga Y."/>
            <person name="Zwiers L.-H."/>
            <person name="Turgeon B."/>
            <person name="Goodwin S."/>
            <person name="Spatafora J."/>
            <person name="Crous P."/>
            <person name="Grigoriev I."/>
        </authorList>
    </citation>
    <scope>NUCLEOTIDE SEQUENCE</scope>
    <source>
        <strain evidence="9">CBS 379.55</strain>
    </source>
</reference>
<comment type="similarity">
    <text evidence="2">Belongs to the intradiol ring-cleavage dioxygenase family.</text>
</comment>
<feature type="domain" description="Intradiol ring-cleavage dioxygenases" evidence="7">
    <location>
        <begin position="111"/>
        <end position="294"/>
    </location>
</feature>
<dbReference type="GO" id="GO:0009712">
    <property type="term" value="P:catechol-containing compound metabolic process"/>
    <property type="evidence" value="ECO:0007669"/>
    <property type="project" value="InterPro"/>
</dbReference>
<dbReference type="Pfam" id="PF00775">
    <property type="entry name" value="Dioxygenase_C"/>
    <property type="match status" value="1"/>
</dbReference>
<sequence>MASSKPLPNLKDLTIENITTNVHAINAQTSNPRLRYIMERLVTHLHDFARETRLSTDEWMEGVKFLTEVGKMSSDVRQEFILLSDTLGLSLLIDSLSHPKPSTATQGTVLGPFHTHTSPSSTQGATITHDPSGTPLLCLCTVSSTSGQPLKDISIDVWETDSKGVYDVQYASYAGQPNGRGLLRSDDEGRFWFKAIVPVPYRIPDDGPVGKMLHALGRHPWRPSHVHFLLEGEGFETLITALYLRHDPYETSDAVFGVKDSLIVDLQDITPEQREMYGVEGDGPCKVLTYDFVLVTEEETQKLRDDEARKAMEKLGLWGEGWRIVDGLPVPDVD</sequence>
<dbReference type="GeneID" id="54550707"/>
<evidence type="ECO:0000256" key="1">
    <source>
        <dbReference type="ARBA" id="ARBA00001965"/>
    </source>
</evidence>
<protein>
    <submittedName>
        <fullName evidence="9">Aromatic compound dioxygenase</fullName>
    </submittedName>
</protein>
<evidence type="ECO:0000259" key="8">
    <source>
        <dbReference type="Pfam" id="PF04444"/>
    </source>
</evidence>
<dbReference type="SUPFAM" id="SSF49482">
    <property type="entry name" value="Aromatic compound dioxygenase"/>
    <property type="match status" value="1"/>
</dbReference>
<keyword evidence="10" id="KW-1185">Reference proteome</keyword>
<evidence type="ECO:0000313" key="9">
    <source>
        <dbReference type="EMBL" id="KAF2280067.1"/>
    </source>
</evidence>
<organism evidence="9 10">
    <name type="scientific">Westerdykella ornata</name>
    <dbReference type="NCBI Taxonomy" id="318751"/>
    <lineage>
        <taxon>Eukaryota</taxon>
        <taxon>Fungi</taxon>
        <taxon>Dikarya</taxon>
        <taxon>Ascomycota</taxon>
        <taxon>Pezizomycotina</taxon>
        <taxon>Dothideomycetes</taxon>
        <taxon>Pleosporomycetidae</taxon>
        <taxon>Pleosporales</taxon>
        <taxon>Sporormiaceae</taxon>
        <taxon>Westerdykella</taxon>
    </lineage>
</organism>
<feature type="domain" description="Catechol dioxygenase N-terminal" evidence="8">
    <location>
        <begin position="31"/>
        <end position="104"/>
    </location>
</feature>
<evidence type="ECO:0000256" key="4">
    <source>
        <dbReference type="ARBA" id="ARBA00022964"/>
    </source>
</evidence>
<dbReference type="InterPro" id="IPR015889">
    <property type="entry name" value="Intradiol_dOase_core"/>
</dbReference>
<name>A0A6A6JUK6_WESOR</name>
<dbReference type="EMBL" id="ML986485">
    <property type="protein sequence ID" value="KAF2280067.1"/>
    <property type="molecule type" value="Genomic_DNA"/>
</dbReference>
<gene>
    <name evidence="9" type="ORF">EI97DRAFT_429827</name>
</gene>
<dbReference type="RefSeq" id="XP_033657605.1">
    <property type="nucleotide sequence ID" value="XM_033797532.1"/>
</dbReference>
<evidence type="ECO:0000256" key="2">
    <source>
        <dbReference type="ARBA" id="ARBA00007825"/>
    </source>
</evidence>
<dbReference type="Pfam" id="PF04444">
    <property type="entry name" value="Dioxygenase_N"/>
    <property type="match status" value="1"/>
</dbReference>
<evidence type="ECO:0000256" key="6">
    <source>
        <dbReference type="ARBA" id="ARBA00023004"/>
    </source>
</evidence>
<keyword evidence="3" id="KW-0479">Metal-binding</keyword>
<keyword evidence="4 9" id="KW-0223">Dioxygenase</keyword>
<dbReference type="PANTHER" id="PTHR33711:SF7">
    <property type="entry name" value="INTRADIOL RING-CLEAVAGE DIOXYGENASES DOMAIN-CONTAINING PROTEIN-RELATED"/>
    <property type="match status" value="1"/>
</dbReference>
<dbReference type="InterPro" id="IPR050770">
    <property type="entry name" value="Intradiol_RC_Dioxygenase"/>
</dbReference>
<dbReference type="Proteomes" id="UP000800097">
    <property type="component" value="Unassembled WGS sequence"/>
</dbReference>
<evidence type="ECO:0000256" key="5">
    <source>
        <dbReference type="ARBA" id="ARBA00023002"/>
    </source>
</evidence>
<comment type="cofactor">
    <cofactor evidence="1">
        <name>Fe(3+)</name>
        <dbReference type="ChEBI" id="CHEBI:29034"/>
    </cofactor>
</comment>
<dbReference type="Gene3D" id="2.60.130.10">
    <property type="entry name" value="Aromatic compound dioxygenase"/>
    <property type="match status" value="1"/>
</dbReference>